<evidence type="ECO:0000256" key="2">
    <source>
        <dbReference type="ARBA" id="ARBA00022448"/>
    </source>
</evidence>
<keyword evidence="7 12" id="KW-0675">Receptor</keyword>
<dbReference type="InterPro" id="IPR001320">
    <property type="entry name" value="Iontro_rcpt_C"/>
</dbReference>
<proteinExistence type="predicted"/>
<keyword evidence="9" id="KW-1071">Ligand-gated ion channel</keyword>
<keyword evidence="5" id="KW-0406">Ion transport</keyword>
<keyword evidence="13" id="KW-1185">Reference proteome</keyword>
<dbReference type="OrthoDB" id="5984008at2759"/>
<keyword evidence="3" id="KW-0812">Transmembrane</keyword>
<dbReference type="SUPFAM" id="SSF53850">
    <property type="entry name" value="Periplasmic binding protein-like II"/>
    <property type="match status" value="1"/>
</dbReference>
<evidence type="ECO:0000256" key="7">
    <source>
        <dbReference type="ARBA" id="ARBA00023170"/>
    </source>
</evidence>
<evidence type="ECO:0000313" key="13">
    <source>
        <dbReference type="Proteomes" id="UP000250321"/>
    </source>
</evidence>
<sequence length="157" mass="17654">MGDPNKWQEVEIGVPVKVAFTEFVKVAKNLSTNTTDVTGFSIDVFKAALEVLPYDLPFDFIPFAKPDGTSAGTYNDLVYQVYLEKFDAVVGDITITANRSLYVDFTMPYTESSVVMVVPIVDSGSKNAWVFLKPFDLGLMAYNFLFLRLRWFRHLGA</sequence>
<accession>A0A314UWI9</accession>
<evidence type="ECO:0000256" key="9">
    <source>
        <dbReference type="ARBA" id="ARBA00023286"/>
    </source>
</evidence>
<dbReference type="Pfam" id="PF10613">
    <property type="entry name" value="Lig_chan-Glu_bd"/>
    <property type="match status" value="1"/>
</dbReference>
<organism evidence="12 13">
    <name type="scientific">Prunus yedoensis var. nudiflora</name>
    <dbReference type="NCBI Taxonomy" id="2094558"/>
    <lineage>
        <taxon>Eukaryota</taxon>
        <taxon>Viridiplantae</taxon>
        <taxon>Streptophyta</taxon>
        <taxon>Embryophyta</taxon>
        <taxon>Tracheophyta</taxon>
        <taxon>Spermatophyta</taxon>
        <taxon>Magnoliopsida</taxon>
        <taxon>eudicotyledons</taxon>
        <taxon>Gunneridae</taxon>
        <taxon>Pentapetalae</taxon>
        <taxon>rosids</taxon>
        <taxon>fabids</taxon>
        <taxon>Rosales</taxon>
        <taxon>Rosaceae</taxon>
        <taxon>Amygdaloideae</taxon>
        <taxon>Amygdaleae</taxon>
        <taxon>Prunus</taxon>
    </lineage>
</organism>
<dbReference type="GO" id="GO:0015276">
    <property type="term" value="F:ligand-gated monoatomic ion channel activity"/>
    <property type="evidence" value="ECO:0007669"/>
    <property type="project" value="InterPro"/>
</dbReference>
<dbReference type="Gene3D" id="3.40.190.10">
    <property type="entry name" value="Periplasmic binding protein-like II"/>
    <property type="match status" value="1"/>
</dbReference>
<keyword evidence="4" id="KW-1133">Transmembrane helix</keyword>
<reference evidence="12 13" key="1">
    <citation type="submission" date="2018-02" db="EMBL/GenBank/DDBJ databases">
        <title>Draft genome of wild Prunus yedoensis var. nudiflora.</title>
        <authorList>
            <person name="Baek S."/>
            <person name="Kim J.-H."/>
            <person name="Choi K."/>
            <person name="Kim G.-B."/>
            <person name="Cho A."/>
            <person name="Jang H."/>
            <person name="Shin C.-H."/>
            <person name="Yu H.-J."/>
            <person name="Mun J.-H."/>
        </authorList>
    </citation>
    <scope>NUCLEOTIDE SEQUENCE [LARGE SCALE GENOMIC DNA]</scope>
    <source>
        <strain evidence="13">cv. Jeju island</strain>
        <tissue evidence="12">Leaf</tissue>
    </source>
</reference>
<keyword evidence="2" id="KW-0813">Transport</keyword>
<evidence type="ECO:0000256" key="6">
    <source>
        <dbReference type="ARBA" id="ARBA00023136"/>
    </source>
</evidence>
<keyword evidence="6" id="KW-0472">Membrane</keyword>
<dbReference type="InterPro" id="IPR019594">
    <property type="entry name" value="Glu/Gly-bd"/>
</dbReference>
<comment type="caution">
    <text evidence="12">The sequence shown here is derived from an EMBL/GenBank/DDBJ whole genome shotgun (WGS) entry which is preliminary data.</text>
</comment>
<evidence type="ECO:0000313" key="12">
    <source>
        <dbReference type="EMBL" id="PQM41927.1"/>
    </source>
</evidence>
<dbReference type="FunFam" id="3.40.190.10:FF:000103">
    <property type="entry name" value="Glutamate receptor"/>
    <property type="match status" value="1"/>
</dbReference>
<dbReference type="Proteomes" id="UP000250321">
    <property type="component" value="Unassembled WGS sequence"/>
</dbReference>
<dbReference type="PANTHER" id="PTHR18966">
    <property type="entry name" value="IONOTROPIC GLUTAMATE RECEPTOR"/>
    <property type="match status" value="1"/>
</dbReference>
<evidence type="ECO:0000256" key="8">
    <source>
        <dbReference type="ARBA" id="ARBA00023180"/>
    </source>
</evidence>
<comment type="subcellular location">
    <subcellularLocation>
        <location evidence="1">Membrane</location>
        <topology evidence="1">Multi-pass membrane protein</topology>
    </subcellularLocation>
</comment>
<keyword evidence="10" id="KW-0407">Ion channel</keyword>
<evidence type="ECO:0000256" key="5">
    <source>
        <dbReference type="ARBA" id="ARBA00023065"/>
    </source>
</evidence>
<evidence type="ECO:0000256" key="4">
    <source>
        <dbReference type="ARBA" id="ARBA00022989"/>
    </source>
</evidence>
<evidence type="ECO:0000259" key="11">
    <source>
        <dbReference type="SMART" id="SM00079"/>
    </source>
</evidence>
<gene>
    <name evidence="12" type="ORF">Pyn_24477</name>
</gene>
<protein>
    <submittedName>
        <fullName evidence="12">Glutamate receptor 2.7</fullName>
    </submittedName>
</protein>
<evidence type="ECO:0000256" key="10">
    <source>
        <dbReference type="ARBA" id="ARBA00023303"/>
    </source>
</evidence>
<dbReference type="InterPro" id="IPR015683">
    <property type="entry name" value="Ionotropic_Glu_rcpt"/>
</dbReference>
<dbReference type="GO" id="GO:0016020">
    <property type="term" value="C:membrane"/>
    <property type="evidence" value="ECO:0007669"/>
    <property type="project" value="UniProtKB-SubCell"/>
</dbReference>
<dbReference type="SMART" id="SM00079">
    <property type="entry name" value="PBPe"/>
    <property type="match status" value="1"/>
</dbReference>
<dbReference type="EMBL" id="PJQY01002893">
    <property type="protein sequence ID" value="PQM41927.1"/>
    <property type="molecule type" value="Genomic_DNA"/>
</dbReference>
<feature type="domain" description="Ionotropic glutamate receptor C-terminal" evidence="11">
    <location>
        <begin position="11"/>
        <end position="154"/>
    </location>
</feature>
<name>A0A314UWI9_PRUYE</name>
<evidence type="ECO:0000256" key="1">
    <source>
        <dbReference type="ARBA" id="ARBA00004141"/>
    </source>
</evidence>
<evidence type="ECO:0000256" key="3">
    <source>
        <dbReference type="ARBA" id="ARBA00022692"/>
    </source>
</evidence>
<dbReference type="AlphaFoldDB" id="A0A314UWI9"/>
<keyword evidence="8" id="KW-0325">Glycoprotein</keyword>